<dbReference type="EMBL" id="LRFC01000001">
    <property type="protein sequence ID" value="KZE69075.1"/>
    <property type="molecule type" value="Genomic_DNA"/>
</dbReference>
<sequence length="65" mass="7343">MIKDPVNKKTSYKEGSNKVFTHNVSNFSLSLGHFSILVQNYIFWDPNETILARPLKKGTTSLMGV</sequence>
<reference evidence="2" key="1">
    <citation type="submission" date="2016-01" db="EMBL/GenBank/DDBJ databases">
        <title>Draft genome of Chromobacterium sp. F49.</title>
        <authorList>
            <person name="Hong K.W."/>
        </authorList>
    </citation>
    <scope>NUCLEOTIDE SEQUENCE [LARGE SCALE GENOMIC DNA]</scope>
    <source>
        <strain evidence="2">P7IIIA</strain>
    </source>
</reference>
<proteinExistence type="predicted"/>
<keyword evidence="2" id="KW-1185">Reference proteome</keyword>
<accession>A0A165P5U7</accession>
<evidence type="ECO:0000313" key="1">
    <source>
        <dbReference type="EMBL" id="KZE69075.1"/>
    </source>
</evidence>
<gene>
    <name evidence="1" type="ORF">AWM68_02075</name>
</gene>
<dbReference type="Proteomes" id="UP000076567">
    <property type="component" value="Unassembled WGS sequence"/>
</dbReference>
<organism evidence="1 2">
    <name type="scientific">Fictibacillus phosphorivorans</name>
    <dbReference type="NCBI Taxonomy" id="1221500"/>
    <lineage>
        <taxon>Bacteria</taxon>
        <taxon>Bacillati</taxon>
        <taxon>Bacillota</taxon>
        <taxon>Bacilli</taxon>
        <taxon>Bacillales</taxon>
        <taxon>Fictibacillaceae</taxon>
        <taxon>Fictibacillus</taxon>
    </lineage>
</organism>
<protein>
    <submittedName>
        <fullName evidence="1">Uncharacterized protein</fullName>
    </submittedName>
</protein>
<evidence type="ECO:0000313" key="2">
    <source>
        <dbReference type="Proteomes" id="UP000076567"/>
    </source>
</evidence>
<comment type="caution">
    <text evidence="1">The sequence shown here is derived from an EMBL/GenBank/DDBJ whole genome shotgun (WGS) entry which is preliminary data.</text>
</comment>
<dbReference type="AlphaFoldDB" id="A0A165P5U7"/>
<name>A0A165P5U7_9BACL</name>